<comment type="catalytic activity">
    <reaction evidence="2">
        <text>thiamine + H2O = 5-(2-hydroxyethyl)-4-methylthiazole + 4-amino-5-hydroxymethyl-2-methylpyrimidine + H(+)</text>
        <dbReference type="Rhea" id="RHEA:17509"/>
        <dbReference type="ChEBI" id="CHEBI:15377"/>
        <dbReference type="ChEBI" id="CHEBI:15378"/>
        <dbReference type="ChEBI" id="CHEBI:16892"/>
        <dbReference type="ChEBI" id="CHEBI:17957"/>
        <dbReference type="ChEBI" id="CHEBI:18385"/>
        <dbReference type="EC" id="3.5.99.2"/>
    </reaction>
</comment>
<comment type="function">
    <text evidence="2">Catalyzes an amino-pyrimidine hydrolysis reaction at the C5' of the pyrimidine moiety of thiamine compounds, a reaction that is part of a thiamine salvage pathway. Thus, catalyzes the conversion of 4-amino-5-aminomethyl-2-methylpyrimidine to 4-amino-5-hydroxymethyl-2-methylpyrimidine (HMP).</text>
</comment>
<dbReference type="InterPro" id="IPR026285">
    <property type="entry name" value="TenA_E"/>
</dbReference>
<dbReference type="RefSeq" id="WP_062020940.1">
    <property type="nucleotide sequence ID" value="NZ_LQQC01000010.1"/>
</dbReference>
<dbReference type="GO" id="GO:0009228">
    <property type="term" value="P:thiamine biosynthetic process"/>
    <property type="evidence" value="ECO:0007669"/>
    <property type="project" value="UniProtKB-KW"/>
</dbReference>
<dbReference type="PATRIC" id="fig|479117.4.peg.1028"/>
<dbReference type="PIRSF" id="PIRSF003170">
    <property type="entry name" value="Pet18p"/>
    <property type="match status" value="1"/>
</dbReference>
<evidence type="ECO:0000256" key="4">
    <source>
        <dbReference type="PIRSR" id="PIRSR003170-2"/>
    </source>
</evidence>
<keyword evidence="2 6" id="KW-0378">Hydrolase</keyword>
<dbReference type="AlphaFoldDB" id="A0A150H829"/>
<dbReference type="SUPFAM" id="SSF48613">
    <property type="entry name" value="Heme oxygenase-like"/>
    <property type="match status" value="1"/>
</dbReference>
<evidence type="ECO:0000259" key="5">
    <source>
        <dbReference type="Pfam" id="PF03070"/>
    </source>
</evidence>
<feature type="binding site" evidence="4">
    <location>
        <position position="147"/>
    </location>
    <ligand>
        <name>substrate</name>
    </ligand>
</feature>
<evidence type="ECO:0000256" key="1">
    <source>
        <dbReference type="ARBA" id="ARBA00004948"/>
    </source>
</evidence>
<gene>
    <name evidence="6" type="primary">tenA_2</name>
    <name evidence="6" type="ORF">Bravens_01030</name>
</gene>
<comment type="catalytic activity">
    <reaction evidence="2">
        <text>4-amino-5-aminomethyl-2-methylpyrimidine + H2O = 4-amino-5-hydroxymethyl-2-methylpyrimidine + NH4(+)</text>
        <dbReference type="Rhea" id="RHEA:31799"/>
        <dbReference type="ChEBI" id="CHEBI:15377"/>
        <dbReference type="ChEBI" id="CHEBI:16892"/>
        <dbReference type="ChEBI" id="CHEBI:28938"/>
        <dbReference type="ChEBI" id="CHEBI:63416"/>
        <dbReference type="EC" id="3.5.99.2"/>
    </reaction>
</comment>
<feature type="binding site" evidence="4">
    <location>
        <position position="55"/>
    </location>
    <ligand>
        <name>substrate</name>
    </ligand>
</feature>
<dbReference type="CDD" id="cd19358">
    <property type="entry name" value="TenA_E_Spr0628-like"/>
    <property type="match status" value="1"/>
</dbReference>
<dbReference type="PANTHER" id="PTHR43198">
    <property type="entry name" value="BIFUNCTIONAL TH2 PROTEIN"/>
    <property type="match status" value="1"/>
</dbReference>
<dbReference type="Proteomes" id="UP000243589">
    <property type="component" value="Unassembled WGS sequence"/>
</dbReference>
<keyword evidence="7" id="KW-1185">Reference proteome</keyword>
<accession>A0A150H829</accession>
<organism evidence="6 7">
    <name type="scientific">Brevibacterium ravenspurgense</name>
    <dbReference type="NCBI Taxonomy" id="479117"/>
    <lineage>
        <taxon>Bacteria</taxon>
        <taxon>Bacillati</taxon>
        <taxon>Actinomycetota</taxon>
        <taxon>Actinomycetes</taxon>
        <taxon>Micrococcales</taxon>
        <taxon>Brevibacteriaceae</taxon>
        <taxon>Brevibacterium</taxon>
    </lineage>
</organism>
<feature type="domain" description="Thiaminase-2/PQQC" evidence="5">
    <location>
        <begin position="24"/>
        <end position="223"/>
    </location>
</feature>
<dbReference type="Pfam" id="PF03070">
    <property type="entry name" value="TENA_THI-4"/>
    <property type="match status" value="1"/>
</dbReference>
<dbReference type="GO" id="GO:0009229">
    <property type="term" value="P:thiamine diphosphate biosynthetic process"/>
    <property type="evidence" value="ECO:0007669"/>
    <property type="project" value="UniProtKB-UniPathway"/>
</dbReference>
<dbReference type="InterPro" id="IPR050967">
    <property type="entry name" value="Thiamine_Salvage_TenA"/>
</dbReference>
<comment type="pathway">
    <text evidence="1 2">Cofactor biosynthesis; thiamine diphosphate biosynthesis.</text>
</comment>
<dbReference type="GO" id="GO:0050334">
    <property type="term" value="F:thiaminase activity"/>
    <property type="evidence" value="ECO:0007669"/>
    <property type="project" value="UniProtKB-UniRule"/>
</dbReference>
<sequence>MSYTTTLTVSPHGAGDALRTAAETDWAAAVDHRFVRELFAGTVDEAVLRTYVEQDYTFFTDFVALLGGCVATAPKPESKIRYATQLGMLAADEDTYFTRALEAVGGENLQRRQDAWKQPTRDFNRLMHDAAQSQNYAQMLTVLLVAEWLYLDWGERTDLGEPDSWLHLDWIDLHRGEDFRAWAQFLLDELEEVWPADKTEQDRLTNLFCECVAVERAFFDAAY</sequence>
<keyword evidence="2" id="KW-0784">Thiamine biosynthesis</keyword>
<proteinExistence type="inferred from homology"/>
<evidence type="ECO:0000313" key="6">
    <source>
        <dbReference type="EMBL" id="KXZ57998.1"/>
    </source>
</evidence>
<feature type="active site" description="Proton donor" evidence="3">
    <location>
        <position position="215"/>
    </location>
</feature>
<dbReference type="GO" id="GO:0005829">
    <property type="term" value="C:cytosol"/>
    <property type="evidence" value="ECO:0007669"/>
    <property type="project" value="TreeGrafter"/>
</dbReference>
<dbReference type="EC" id="3.5.99.2" evidence="2"/>
<dbReference type="UniPathway" id="UPA00060"/>
<dbReference type="PANTHER" id="PTHR43198:SF2">
    <property type="entry name" value="SI:CH1073-67J19.1-RELATED"/>
    <property type="match status" value="1"/>
</dbReference>
<reference evidence="6 7" key="1">
    <citation type="submission" date="2016-01" db="EMBL/GenBank/DDBJ databases">
        <title>Use of Whole Genome Sequencing to ascertain that Brevibacterium massiliense (Roux, Raoult 2009) is a later heterotypic synonym of Brevibacterium ravenspurgense (Mages 2008).</title>
        <authorList>
            <person name="Bernier A.-M."/>
            <person name="Burdz T."/>
            <person name="Huynh C."/>
            <person name="Pachecho A.L."/>
            <person name="Wiebe D."/>
            <person name="Bonner C."/>
            <person name="Bernard K."/>
        </authorList>
    </citation>
    <scope>NUCLEOTIDE SEQUENCE [LARGE SCALE GENOMIC DNA]</scope>
    <source>
        <strain evidence="6 7">CCUG56047</strain>
    </source>
</reference>
<protein>
    <recommendedName>
        <fullName evidence="2">Aminopyrimidine aminohydrolase</fullName>
        <ecNumber evidence="2">3.5.99.2</ecNumber>
    </recommendedName>
</protein>
<evidence type="ECO:0000313" key="7">
    <source>
        <dbReference type="Proteomes" id="UP000243589"/>
    </source>
</evidence>
<comment type="similarity">
    <text evidence="2">Belongs to the TenA family.</text>
</comment>
<dbReference type="InterPro" id="IPR004305">
    <property type="entry name" value="Thiaminase-2/PQQC"/>
</dbReference>
<dbReference type="Gene3D" id="1.20.910.10">
    <property type="entry name" value="Heme oxygenase-like"/>
    <property type="match status" value="1"/>
</dbReference>
<name>A0A150H829_9MICO</name>
<evidence type="ECO:0000256" key="3">
    <source>
        <dbReference type="PIRSR" id="PIRSR003170-1"/>
    </source>
</evidence>
<evidence type="ECO:0000256" key="2">
    <source>
        <dbReference type="PIRNR" id="PIRNR003170"/>
    </source>
</evidence>
<dbReference type="EMBL" id="LQQC01000010">
    <property type="protein sequence ID" value="KXZ57998.1"/>
    <property type="molecule type" value="Genomic_DNA"/>
</dbReference>
<dbReference type="InterPro" id="IPR016084">
    <property type="entry name" value="Haem_Oase-like_multi-hlx"/>
</dbReference>
<comment type="caution">
    <text evidence="6">The sequence shown here is derived from an EMBL/GenBank/DDBJ whole genome shotgun (WGS) entry which is preliminary data.</text>
</comment>
<feature type="binding site" evidence="4">
    <location>
        <position position="93"/>
    </location>
    <ligand>
        <name>substrate</name>
    </ligand>
</feature>